<evidence type="ECO:0000313" key="3">
    <source>
        <dbReference type="Proteomes" id="UP001208017"/>
    </source>
</evidence>
<dbReference type="SMART" id="SM00860">
    <property type="entry name" value="SMI1_KNR4"/>
    <property type="match status" value="1"/>
</dbReference>
<organism evidence="2 3">
    <name type="scientific">Tumebacillus lacus</name>
    <dbReference type="NCBI Taxonomy" id="2995335"/>
    <lineage>
        <taxon>Bacteria</taxon>
        <taxon>Bacillati</taxon>
        <taxon>Bacillota</taxon>
        <taxon>Bacilli</taxon>
        <taxon>Bacillales</taxon>
        <taxon>Alicyclobacillaceae</taxon>
        <taxon>Tumebacillus</taxon>
    </lineage>
</organism>
<gene>
    <name evidence="2" type="ORF">OS242_11215</name>
</gene>
<evidence type="ECO:0000259" key="1">
    <source>
        <dbReference type="SMART" id="SM00860"/>
    </source>
</evidence>
<feature type="domain" description="Knr4/Smi1-like" evidence="1">
    <location>
        <begin position="25"/>
        <end position="147"/>
    </location>
</feature>
<dbReference type="SUPFAM" id="SSF160631">
    <property type="entry name" value="SMI1/KNR4-like"/>
    <property type="match status" value="1"/>
</dbReference>
<dbReference type="RefSeq" id="WP_267151784.1">
    <property type="nucleotide sequence ID" value="NZ_JAPMLT010000005.1"/>
</dbReference>
<dbReference type="InterPro" id="IPR018958">
    <property type="entry name" value="Knr4/Smi1-like_dom"/>
</dbReference>
<comment type="caution">
    <text evidence="2">The sequence shown here is derived from an EMBL/GenBank/DDBJ whole genome shotgun (WGS) entry which is preliminary data.</text>
</comment>
<dbReference type="Pfam" id="PF14568">
    <property type="entry name" value="SUKH_6"/>
    <property type="match status" value="1"/>
</dbReference>
<name>A0ABT3X3Y0_9BACL</name>
<sequence length="153" mass="17078">MSLDTYLEAKAKILTNKEKGFFIGPRSDELIAFAQEATGLKFSGTYLDFLKSFGAGNFGAQEIYGIIGDDFENSSVPDAIWYTLTERREIKLPNHLLVIYDSGNGELLCLDFNHPHEPTVVQFFPGIDVDQQTFAVVASDFGDFLLDLVNQEL</sequence>
<proteinExistence type="predicted"/>
<keyword evidence="3" id="KW-1185">Reference proteome</keyword>
<dbReference type="Proteomes" id="UP001208017">
    <property type="component" value="Unassembled WGS sequence"/>
</dbReference>
<evidence type="ECO:0000313" key="2">
    <source>
        <dbReference type="EMBL" id="MCX7570532.1"/>
    </source>
</evidence>
<dbReference type="InterPro" id="IPR037883">
    <property type="entry name" value="Knr4/Smi1-like_sf"/>
</dbReference>
<accession>A0ABT3X3Y0</accession>
<dbReference type="Gene3D" id="3.40.1580.10">
    <property type="entry name" value="SMI1/KNR4-like"/>
    <property type="match status" value="1"/>
</dbReference>
<protein>
    <submittedName>
        <fullName evidence="2">SMI1/KNR4 family protein</fullName>
    </submittedName>
</protein>
<reference evidence="2 3" key="1">
    <citation type="submission" date="2022-11" db="EMBL/GenBank/DDBJ databases">
        <title>Study of microbial diversity in lake waters.</title>
        <authorList>
            <person name="Zhang J."/>
        </authorList>
    </citation>
    <scope>NUCLEOTIDE SEQUENCE [LARGE SCALE GENOMIC DNA]</scope>
    <source>
        <strain evidence="2 3">DT12</strain>
    </source>
</reference>
<dbReference type="EMBL" id="JAPMLT010000005">
    <property type="protein sequence ID" value="MCX7570532.1"/>
    <property type="molecule type" value="Genomic_DNA"/>
</dbReference>